<evidence type="ECO:0000256" key="5">
    <source>
        <dbReference type="ARBA" id="ARBA00023242"/>
    </source>
</evidence>
<dbReference type="GO" id="GO:0000981">
    <property type="term" value="F:DNA-binding transcription factor activity, RNA polymerase II-specific"/>
    <property type="evidence" value="ECO:0007669"/>
    <property type="project" value="InterPro"/>
</dbReference>
<evidence type="ECO:0000259" key="7">
    <source>
        <dbReference type="PROSITE" id="PS50048"/>
    </source>
</evidence>
<evidence type="ECO:0000256" key="2">
    <source>
        <dbReference type="ARBA" id="ARBA00023015"/>
    </source>
</evidence>
<evidence type="ECO:0000256" key="6">
    <source>
        <dbReference type="SAM" id="Coils"/>
    </source>
</evidence>
<dbReference type="OrthoDB" id="3365636at2759"/>
<dbReference type="GO" id="GO:0008270">
    <property type="term" value="F:zinc ion binding"/>
    <property type="evidence" value="ECO:0007669"/>
    <property type="project" value="InterPro"/>
</dbReference>
<dbReference type="InterPro" id="IPR001138">
    <property type="entry name" value="Zn2Cys6_DnaBD"/>
</dbReference>
<evidence type="ECO:0000256" key="4">
    <source>
        <dbReference type="ARBA" id="ARBA00023163"/>
    </source>
</evidence>
<dbReference type="InterPro" id="IPR051089">
    <property type="entry name" value="prtT"/>
</dbReference>
<comment type="subcellular location">
    <subcellularLocation>
        <location evidence="1">Nucleus</location>
    </subcellularLocation>
</comment>
<keyword evidence="5" id="KW-0539">Nucleus</keyword>
<organism evidence="8 9">
    <name type="scientific">Dactylonectria macrodidyma</name>
    <dbReference type="NCBI Taxonomy" id="307937"/>
    <lineage>
        <taxon>Eukaryota</taxon>
        <taxon>Fungi</taxon>
        <taxon>Dikarya</taxon>
        <taxon>Ascomycota</taxon>
        <taxon>Pezizomycotina</taxon>
        <taxon>Sordariomycetes</taxon>
        <taxon>Hypocreomycetidae</taxon>
        <taxon>Hypocreales</taxon>
        <taxon>Nectriaceae</taxon>
        <taxon>Dactylonectria</taxon>
    </lineage>
</organism>
<keyword evidence="4" id="KW-0804">Transcription</keyword>
<dbReference type="PANTHER" id="PTHR31845:SF39">
    <property type="entry name" value="TRANSCRIPTION FACTOR PBCR-RELATED"/>
    <property type="match status" value="1"/>
</dbReference>
<dbReference type="PROSITE" id="PS00463">
    <property type="entry name" value="ZN2_CY6_FUNGAL_1"/>
    <property type="match status" value="1"/>
</dbReference>
<evidence type="ECO:0000313" key="8">
    <source>
        <dbReference type="EMBL" id="KAH7129111.1"/>
    </source>
</evidence>
<feature type="domain" description="Zn(2)-C6 fungal-type" evidence="7">
    <location>
        <begin position="7"/>
        <end position="39"/>
    </location>
</feature>
<dbReference type="GO" id="GO:0000976">
    <property type="term" value="F:transcription cis-regulatory region binding"/>
    <property type="evidence" value="ECO:0007669"/>
    <property type="project" value="TreeGrafter"/>
</dbReference>
<dbReference type="Pfam" id="PF00172">
    <property type="entry name" value="Zn_clus"/>
    <property type="match status" value="1"/>
</dbReference>
<protein>
    <recommendedName>
        <fullName evidence="7">Zn(2)-C6 fungal-type domain-containing protein</fullName>
    </recommendedName>
</protein>
<evidence type="ECO:0000256" key="1">
    <source>
        <dbReference type="ARBA" id="ARBA00004123"/>
    </source>
</evidence>
<keyword evidence="3" id="KW-0238">DNA-binding</keyword>
<dbReference type="CDD" id="cd00067">
    <property type="entry name" value="GAL4"/>
    <property type="match status" value="1"/>
</dbReference>
<feature type="coiled-coil region" evidence="6">
    <location>
        <begin position="43"/>
        <end position="70"/>
    </location>
</feature>
<comment type="caution">
    <text evidence="8">The sequence shown here is derived from an EMBL/GenBank/DDBJ whole genome shotgun (WGS) entry which is preliminary data.</text>
</comment>
<keyword evidence="9" id="KW-1185">Reference proteome</keyword>
<gene>
    <name evidence="8" type="ORF">EDB81DRAFT_906974</name>
</gene>
<evidence type="ECO:0000313" key="9">
    <source>
        <dbReference type="Proteomes" id="UP000738349"/>
    </source>
</evidence>
<dbReference type="AlphaFoldDB" id="A0A9P9E1N7"/>
<proteinExistence type="predicted"/>
<dbReference type="Gene3D" id="4.10.240.10">
    <property type="entry name" value="Zn(2)-C6 fungal-type DNA-binding domain"/>
    <property type="match status" value="1"/>
</dbReference>
<evidence type="ECO:0000256" key="3">
    <source>
        <dbReference type="ARBA" id="ARBA00023125"/>
    </source>
</evidence>
<sequence length="239" mass="25702">MGKRSRACEACHALKIKCDVLPTNPGVCERCTRSGLTCVPAARKWQRDRIADLEEQVRSLQGKLEGAGSSMQGLSTYGASTRATSVLSTGDGEGTSAVPSGCNGLAFLDARFGHDSQIRCLEVCSTTTGRFWSIVPLGNGSSATSWLQSIRAETPTTLLALFAFAMSPDDAKINHQTQDELRRMVLESLGLAAVGLKNPSHDLIQAALVASFWARPSLGSNHANSIRVFINNYIIYKLK</sequence>
<dbReference type="GO" id="GO:0005634">
    <property type="term" value="C:nucleus"/>
    <property type="evidence" value="ECO:0007669"/>
    <property type="project" value="UniProtKB-SubCell"/>
</dbReference>
<keyword evidence="6" id="KW-0175">Coiled coil</keyword>
<dbReference type="InterPro" id="IPR036864">
    <property type="entry name" value="Zn2-C6_fun-type_DNA-bd_sf"/>
</dbReference>
<name>A0A9P9E1N7_9HYPO</name>
<dbReference type="PANTHER" id="PTHR31845">
    <property type="entry name" value="FINGER DOMAIN PROTEIN, PUTATIVE-RELATED"/>
    <property type="match status" value="1"/>
</dbReference>
<dbReference type="Proteomes" id="UP000738349">
    <property type="component" value="Unassembled WGS sequence"/>
</dbReference>
<dbReference type="PROSITE" id="PS50048">
    <property type="entry name" value="ZN2_CY6_FUNGAL_2"/>
    <property type="match status" value="1"/>
</dbReference>
<dbReference type="SMART" id="SM00066">
    <property type="entry name" value="GAL4"/>
    <property type="match status" value="1"/>
</dbReference>
<dbReference type="EMBL" id="JAGMUV010000018">
    <property type="protein sequence ID" value="KAH7129111.1"/>
    <property type="molecule type" value="Genomic_DNA"/>
</dbReference>
<reference evidence="8" key="1">
    <citation type="journal article" date="2021" name="Nat. Commun.">
        <title>Genetic determinants of endophytism in the Arabidopsis root mycobiome.</title>
        <authorList>
            <person name="Mesny F."/>
            <person name="Miyauchi S."/>
            <person name="Thiergart T."/>
            <person name="Pickel B."/>
            <person name="Atanasova L."/>
            <person name="Karlsson M."/>
            <person name="Huettel B."/>
            <person name="Barry K.W."/>
            <person name="Haridas S."/>
            <person name="Chen C."/>
            <person name="Bauer D."/>
            <person name="Andreopoulos W."/>
            <person name="Pangilinan J."/>
            <person name="LaButti K."/>
            <person name="Riley R."/>
            <person name="Lipzen A."/>
            <person name="Clum A."/>
            <person name="Drula E."/>
            <person name="Henrissat B."/>
            <person name="Kohler A."/>
            <person name="Grigoriev I.V."/>
            <person name="Martin F.M."/>
            <person name="Hacquard S."/>
        </authorList>
    </citation>
    <scope>NUCLEOTIDE SEQUENCE</scope>
    <source>
        <strain evidence="8">MPI-CAGE-AT-0147</strain>
    </source>
</reference>
<accession>A0A9P9E1N7</accession>
<dbReference type="SUPFAM" id="SSF57701">
    <property type="entry name" value="Zn2/Cys6 DNA-binding domain"/>
    <property type="match status" value="1"/>
</dbReference>
<keyword evidence="2" id="KW-0805">Transcription regulation</keyword>